<feature type="compositionally biased region" description="Low complexity" evidence="1">
    <location>
        <begin position="45"/>
        <end position="63"/>
    </location>
</feature>
<proteinExistence type="predicted"/>
<evidence type="ECO:0000256" key="1">
    <source>
        <dbReference type="SAM" id="MobiDB-lite"/>
    </source>
</evidence>
<accession>A0A2Z6ZZJ4</accession>
<dbReference type="EMBL" id="KV142687">
    <property type="protein sequence ID" value="KZT76208.1"/>
    <property type="molecule type" value="Genomic_DNA"/>
</dbReference>
<reference evidence="2 3" key="1">
    <citation type="journal article" date="2015" name="Proc. Natl. Acad. Sci. U.S.A.">
        <title>The resurrection genome of Boea hygrometrica: A blueprint for survival of dehydration.</title>
        <authorList>
            <person name="Xiao L."/>
            <person name="Yang G."/>
            <person name="Zhang L."/>
            <person name="Yang X."/>
            <person name="Zhao S."/>
            <person name="Ji Z."/>
            <person name="Zhou Q."/>
            <person name="Hu M."/>
            <person name="Wang Y."/>
            <person name="Chen M."/>
            <person name="Xu Y."/>
            <person name="Jin H."/>
            <person name="Xiao X."/>
            <person name="Hu G."/>
            <person name="Bao F."/>
            <person name="Hu Y."/>
            <person name="Wan P."/>
            <person name="Li L."/>
            <person name="Deng X."/>
            <person name="Kuang T."/>
            <person name="Xiang C."/>
            <person name="Zhu J.K."/>
            <person name="Oliver M.J."/>
            <person name="He Y."/>
        </authorList>
    </citation>
    <scope>NUCLEOTIDE SEQUENCE [LARGE SCALE GENOMIC DNA]</scope>
    <source>
        <strain evidence="3">cv. XS01</strain>
    </source>
</reference>
<feature type="compositionally biased region" description="Basic residues" evidence="1">
    <location>
        <begin position="76"/>
        <end position="86"/>
    </location>
</feature>
<gene>
    <name evidence="2" type="ORF">F511_46769</name>
</gene>
<dbReference type="Proteomes" id="UP000250235">
    <property type="component" value="Unassembled WGS sequence"/>
</dbReference>
<evidence type="ECO:0000313" key="3">
    <source>
        <dbReference type="Proteomes" id="UP000250235"/>
    </source>
</evidence>
<feature type="compositionally biased region" description="Low complexity" evidence="1">
    <location>
        <begin position="8"/>
        <end position="23"/>
    </location>
</feature>
<feature type="region of interest" description="Disordered" evidence="1">
    <location>
        <begin position="1"/>
        <end position="86"/>
    </location>
</feature>
<dbReference type="AlphaFoldDB" id="A0A2Z6ZZJ4"/>
<sequence length="134" mass="14359">MTSPVRRPPAAAATTKNLAAAAAQRHAKRDSGPRATSRAHRTASAHRLATSAQQASTSSVPSSGHGVQQRAERRYNGRRNIARPARRCRASSAQHCAMFCTKLPQLRPALRIQHAGRGAIMRVGVVAFSKNFVG</sequence>
<evidence type="ECO:0000313" key="2">
    <source>
        <dbReference type="EMBL" id="KZT76208.1"/>
    </source>
</evidence>
<name>A0A2Z6ZZJ4_9LAMI</name>
<organism evidence="2 3">
    <name type="scientific">Dorcoceras hygrometricum</name>
    <dbReference type="NCBI Taxonomy" id="472368"/>
    <lineage>
        <taxon>Eukaryota</taxon>
        <taxon>Viridiplantae</taxon>
        <taxon>Streptophyta</taxon>
        <taxon>Embryophyta</taxon>
        <taxon>Tracheophyta</taxon>
        <taxon>Spermatophyta</taxon>
        <taxon>Magnoliopsida</taxon>
        <taxon>eudicotyledons</taxon>
        <taxon>Gunneridae</taxon>
        <taxon>Pentapetalae</taxon>
        <taxon>asterids</taxon>
        <taxon>lamiids</taxon>
        <taxon>Lamiales</taxon>
        <taxon>Gesneriaceae</taxon>
        <taxon>Didymocarpoideae</taxon>
        <taxon>Trichosporeae</taxon>
        <taxon>Loxocarpinae</taxon>
        <taxon>Dorcoceras</taxon>
    </lineage>
</organism>
<keyword evidence="3" id="KW-1185">Reference proteome</keyword>
<protein>
    <submittedName>
        <fullName evidence="2">Uncharacterized protein</fullName>
    </submittedName>
</protein>